<dbReference type="EMBL" id="JAENHL010000004">
    <property type="protein sequence ID" value="MBK1865020.1"/>
    <property type="molecule type" value="Genomic_DNA"/>
</dbReference>
<gene>
    <name evidence="1" type="ORF">JHL16_01550</name>
</gene>
<keyword evidence="2" id="KW-1185">Reference proteome</keyword>
<evidence type="ECO:0000313" key="2">
    <source>
        <dbReference type="Proteomes" id="UP000616151"/>
    </source>
</evidence>
<accession>A0ACC5QXD2</accession>
<dbReference type="Proteomes" id="UP000616151">
    <property type="component" value="Unassembled WGS sequence"/>
</dbReference>
<name>A0ACC5QXD2_9HYPH</name>
<proteinExistence type="predicted"/>
<protein>
    <submittedName>
        <fullName evidence="1">Caspase family protein</fullName>
    </submittedName>
</protein>
<comment type="caution">
    <text evidence="1">The sequence shown here is derived from an EMBL/GenBank/DDBJ whole genome shotgun (WGS) entry which is preliminary data.</text>
</comment>
<organism evidence="1 2">
    <name type="scientific">Taklimakanibacter albus</name>
    <dbReference type="NCBI Taxonomy" id="2800327"/>
    <lineage>
        <taxon>Bacteria</taxon>
        <taxon>Pseudomonadati</taxon>
        <taxon>Pseudomonadota</taxon>
        <taxon>Alphaproteobacteria</taxon>
        <taxon>Hyphomicrobiales</taxon>
        <taxon>Aestuariivirgaceae</taxon>
        <taxon>Taklimakanibacter</taxon>
    </lineage>
</organism>
<sequence>MMKKYLMAGTASALLALTALPNLAEAKTRMLLIGVADYNEDSGIRDLLGPRNDVSIMWRLFKSRGVDPKDITVLSDGIPEGAEYPAMNGPATIENIRAAFDKIAAETGPEDDFIFYYSGHGTRQPDNDPAAEIEPEADGYDQVLLPSNTGPYDPTGGGIKNALVDDELGQKLDAIRAKGSFVWAIIDSCNSGTVTRGDSVTRSIDPATLGVPDKPAATTANATRGGTRKGALSVTNQSDLVGFYAVDAFDEAIERPFTGYSLPMVGDGKTQRMGVFTNALHHALTQGTAQTFADLAREISADLQTDRSGGRVPQPVFDGVLDRAVPGTASKGPRLITSIITDDTVAVPQGVLHGFEEGSKVELYAPGKSDAPVGKAIIVSAEAASSQAGNIVWTDGAQKITSGPITVRLTEQAVSFRYAVSPPPADDLKAGAESDTVSKAVDLAFGKESGAAEIGINMGEPGNPDGDVLLRAQNGRLWIMRPDRPLDTKAGSFGETPSIAIGDDPQKLAEKVKQAVWSLSRAEKLIRFASSVGSSQDPNTDRPEITATIERKGDKSSDPASTCAKPDKNAQGKPLAAFSPQGVGNCDTVRFKISNETDQTYYIAAFYVDALGGVMPLSSQDKARGCVRTLYSGSGEVTYTIQINTWDAKDKRPAAIGTENAVILAIPQDASKIAPSMCSLIQPTLSAMQQTRSVESATRGSPQAKSLKNLLGGITGSATRGVTTYEDEAGGPAMTSSLFTFDVRP</sequence>
<evidence type="ECO:0000313" key="1">
    <source>
        <dbReference type="EMBL" id="MBK1865020.1"/>
    </source>
</evidence>
<reference evidence="1" key="1">
    <citation type="submission" date="2021-01" db="EMBL/GenBank/DDBJ databases">
        <authorList>
            <person name="Sun Q."/>
        </authorList>
    </citation>
    <scope>NUCLEOTIDE SEQUENCE</scope>
    <source>
        <strain evidence="1">YIM B02566</strain>
    </source>
</reference>